<evidence type="ECO:0008006" key="3">
    <source>
        <dbReference type="Google" id="ProtNLM"/>
    </source>
</evidence>
<dbReference type="Proteomes" id="UP000631312">
    <property type="component" value="Unassembled WGS sequence"/>
</dbReference>
<protein>
    <recommendedName>
        <fullName evidence="3">Flavin reductase</fullName>
    </recommendedName>
</protein>
<name>A0ABQ4AE52_9ACTN</name>
<gene>
    <name evidence="1" type="ORF">Alo02nite_21770</name>
</gene>
<reference evidence="1 2" key="1">
    <citation type="submission" date="2021-01" db="EMBL/GenBank/DDBJ databases">
        <title>Whole genome shotgun sequence of Actinoplanes lobatus NBRC 12513.</title>
        <authorList>
            <person name="Komaki H."/>
            <person name="Tamura T."/>
        </authorList>
    </citation>
    <scope>NUCLEOTIDE SEQUENCE [LARGE SCALE GENOMIC DNA]</scope>
    <source>
        <strain evidence="1 2">NBRC 12513</strain>
    </source>
</reference>
<proteinExistence type="predicted"/>
<keyword evidence="2" id="KW-1185">Reference proteome</keyword>
<evidence type="ECO:0000313" key="1">
    <source>
        <dbReference type="EMBL" id="GIE39279.1"/>
    </source>
</evidence>
<sequence>MADAMGTDVRPSAWRAVDEMTTELVLVTPARPEPSSEHIADRSSWDCRVCGQPWPCAPGKVALIEEFREYPSVLLLYLVATFYEARDSYMNVAEPPDLYGRFVMWAVRRANP</sequence>
<accession>A0ABQ4AE52</accession>
<comment type="caution">
    <text evidence="1">The sequence shown here is derived from an EMBL/GenBank/DDBJ whole genome shotgun (WGS) entry which is preliminary data.</text>
</comment>
<organism evidence="1 2">
    <name type="scientific">Actinoplanes lobatus</name>
    <dbReference type="NCBI Taxonomy" id="113568"/>
    <lineage>
        <taxon>Bacteria</taxon>
        <taxon>Bacillati</taxon>
        <taxon>Actinomycetota</taxon>
        <taxon>Actinomycetes</taxon>
        <taxon>Micromonosporales</taxon>
        <taxon>Micromonosporaceae</taxon>
        <taxon>Actinoplanes</taxon>
    </lineage>
</organism>
<dbReference type="EMBL" id="BOMP01000032">
    <property type="protein sequence ID" value="GIE39279.1"/>
    <property type="molecule type" value="Genomic_DNA"/>
</dbReference>
<evidence type="ECO:0000313" key="2">
    <source>
        <dbReference type="Proteomes" id="UP000631312"/>
    </source>
</evidence>